<gene>
    <name evidence="3" type="ORF">C41B8_18276</name>
</gene>
<protein>
    <submittedName>
        <fullName evidence="3">Redoxin domain-containing protein</fullName>
    </submittedName>
</protein>
<feature type="domain" description="Thioredoxin" evidence="2">
    <location>
        <begin position="17"/>
        <end position="173"/>
    </location>
</feature>
<comment type="caution">
    <text evidence="3">The sequence shown here is derived from an EMBL/GenBank/DDBJ whole genome shotgun (WGS) entry which is preliminary data.</text>
</comment>
<accession>A0A084IGD6</accession>
<dbReference type="Gene3D" id="3.40.30.10">
    <property type="entry name" value="Glutaredoxin"/>
    <property type="match status" value="1"/>
</dbReference>
<dbReference type="STRING" id="1304275.C41B8_18276"/>
<organism evidence="3 4">
    <name type="scientific">Salinisphaera hydrothermalis (strain C41B8)</name>
    <dbReference type="NCBI Taxonomy" id="1304275"/>
    <lineage>
        <taxon>Bacteria</taxon>
        <taxon>Pseudomonadati</taxon>
        <taxon>Pseudomonadota</taxon>
        <taxon>Gammaproteobacteria</taxon>
        <taxon>Salinisphaerales</taxon>
        <taxon>Salinisphaeraceae</taxon>
        <taxon>Salinisphaera</taxon>
    </lineage>
</organism>
<dbReference type="PANTHER" id="PTHR42852">
    <property type="entry name" value="THIOL:DISULFIDE INTERCHANGE PROTEIN DSBE"/>
    <property type="match status" value="1"/>
</dbReference>
<keyword evidence="1" id="KW-0732">Signal</keyword>
<dbReference type="Proteomes" id="UP000028302">
    <property type="component" value="Unassembled WGS sequence"/>
</dbReference>
<dbReference type="Pfam" id="PF08534">
    <property type="entry name" value="Redoxin"/>
    <property type="match status" value="1"/>
</dbReference>
<dbReference type="PANTHER" id="PTHR42852:SF13">
    <property type="entry name" value="PROTEIN DIPZ"/>
    <property type="match status" value="1"/>
</dbReference>
<evidence type="ECO:0000256" key="1">
    <source>
        <dbReference type="SAM" id="SignalP"/>
    </source>
</evidence>
<name>A0A084IGD6_SALHC</name>
<reference evidence="3 4" key="1">
    <citation type="submission" date="2013-03" db="EMBL/GenBank/DDBJ databases">
        <title>Salinisphaera hydrothermalis C41B8 Genome Sequencing.</title>
        <authorList>
            <person name="Li C."/>
            <person name="Lai Q."/>
            <person name="Shao Z."/>
        </authorList>
    </citation>
    <scope>NUCLEOTIDE SEQUENCE [LARGE SCALE GENOMIC DNA]</scope>
    <source>
        <strain evidence="3 4">C41B8</strain>
    </source>
</reference>
<dbReference type="PATRIC" id="fig|1304275.5.peg.3733"/>
<dbReference type="GO" id="GO:0016491">
    <property type="term" value="F:oxidoreductase activity"/>
    <property type="evidence" value="ECO:0007669"/>
    <property type="project" value="InterPro"/>
</dbReference>
<dbReference type="InterPro" id="IPR013766">
    <property type="entry name" value="Thioredoxin_domain"/>
</dbReference>
<evidence type="ECO:0000259" key="2">
    <source>
        <dbReference type="PROSITE" id="PS51352"/>
    </source>
</evidence>
<dbReference type="InterPro" id="IPR036249">
    <property type="entry name" value="Thioredoxin-like_sf"/>
</dbReference>
<dbReference type="InterPro" id="IPR013740">
    <property type="entry name" value="Redoxin"/>
</dbReference>
<dbReference type="EMBL" id="APNK01000054">
    <property type="protein sequence ID" value="KEZ75770.1"/>
    <property type="molecule type" value="Genomic_DNA"/>
</dbReference>
<evidence type="ECO:0000313" key="3">
    <source>
        <dbReference type="EMBL" id="KEZ75770.1"/>
    </source>
</evidence>
<dbReference type="RefSeq" id="WP_198025291.1">
    <property type="nucleotide sequence ID" value="NZ_APNK01000054.1"/>
</dbReference>
<keyword evidence="4" id="KW-1185">Reference proteome</keyword>
<feature type="signal peptide" evidence="1">
    <location>
        <begin position="1"/>
        <end position="24"/>
    </location>
</feature>
<dbReference type="eggNOG" id="COG0526">
    <property type="taxonomic scope" value="Bacteria"/>
</dbReference>
<feature type="chain" id="PRO_5001776588" evidence="1">
    <location>
        <begin position="25"/>
        <end position="190"/>
    </location>
</feature>
<dbReference type="CDD" id="cd02966">
    <property type="entry name" value="TlpA_like_family"/>
    <property type="match status" value="1"/>
</dbReference>
<dbReference type="PROSITE" id="PS51352">
    <property type="entry name" value="THIOREDOXIN_2"/>
    <property type="match status" value="1"/>
</dbReference>
<proteinExistence type="predicted"/>
<evidence type="ECO:0000313" key="4">
    <source>
        <dbReference type="Proteomes" id="UP000028302"/>
    </source>
</evidence>
<dbReference type="AlphaFoldDB" id="A0A084IGD6"/>
<sequence length="190" mass="21176">MDTKRIGVLFLSMMAVTFAGQAMAAPAMKLYDAPWPVLSFRFTDATRHTLSLADFGGRVLLLNLWATWCIPCRKEMPSLDRLQARLGGPAFHVLALSQDKAGDDAVKRFFRNVGIHHLRRYVDSTGRSANVLGVFVIPTTLLIDWEGREIGRYVGAADWDSPAVIALIRRVVDAPYPTRDPGTENGLRYE</sequence>
<dbReference type="InterPro" id="IPR050553">
    <property type="entry name" value="Thioredoxin_ResA/DsbE_sf"/>
</dbReference>
<dbReference type="SUPFAM" id="SSF52833">
    <property type="entry name" value="Thioredoxin-like"/>
    <property type="match status" value="1"/>
</dbReference>